<dbReference type="InterPro" id="IPR041885">
    <property type="entry name" value="MAN1_winged_helix_dom"/>
</dbReference>
<keyword evidence="3 7" id="KW-0812">Transmembrane</keyword>
<dbReference type="PANTHER" id="PTHR47808">
    <property type="entry name" value="INNER NUCLEAR MEMBRANE PROTEIN HEH2-RELATED"/>
    <property type="match status" value="1"/>
</dbReference>
<evidence type="ECO:0000313" key="10">
    <source>
        <dbReference type="Proteomes" id="UP001327560"/>
    </source>
</evidence>
<dbReference type="PANTHER" id="PTHR47808:SF2">
    <property type="entry name" value="LEM DOMAIN-CONTAINING PROTEIN 2"/>
    <property type="match status" value="1"/>
</dbReference>
<dbReference type="InterPro" id="IPR044780">
    <property type="entry name" value="Heh2/Src1"/>
</dbReference>
<protein>
    <recommendedName>
        <fullName evidence="8">Man1/Src1-like C-terminal domain-containing protein</fullName>
    </recommendedName>
</protein>
<gene>
    <name evidence="9" type="ORF">Cni_G07487</name>
</gene>
<keyword evidence="4 7" id="KW-1133">Transmembrane helix</keyword>
<keyword evidence="6" id="KW-0539">Nucleus</keyword>
<feature type="domain" description="Man1/Src1-like C-terminal" evidence="8">
    <location>
        <begin position="70"/>
        <end position="336"/>
    </location>
</feature>
<dbReference type="GO" id="GO:0005637">
    <property type="term" value="C:nuclear inner membrane"/>
    <property type="evidence" value="ECO:0007669"/>
    <property type="project" value="UniProtKB-SubCell"/>
</dbReference>
<keyword evidence="10" id="KW-1185">Reference proteome</keyword>
<proteinExistence type="predicted"/>
<dbReference type="EMBL" id="CP136891">
    <property type="protein sequence ID" value="WOK98775.1"/>
    <property type="molecule type" value="Genomic_DNA"/>
</dbReference>
<evidence type="ECO:0000256" key="3">
    <source>
        <dbReference type="ARBA" id="ARBA00022692"/>
    </source>
</evidence>
<name>A0AAQ3Q4X5_9LILI</name>
<dbReference type="GO" id="GO:0003682">
    <property type="term" value="F:chromatin binding"/>
    <property type="evidence" value="ECO:0007669"/>
    <property type="project" value="InterPro"/>
</dbReference>
<keyword evidence="5 7" id="KW-0472">Membrane</keyword>
<evidence type="ECO:0000256" key="5">
    <source>
        <dbReference type="ARBA" id="ARBA00023136"/>
    </source>
</evidence>
<sequence length="377" mass="42938">MSSVTKKRPKPRVRNSTHPLQLLPREPSVALFPSKNELLKLFSVVVIAASVAGSCNYAVYFFNRQAKPFCESIDESYDPSADLCEPCPGNGWCSSGKLECFPGYKKHGRNCIEDGIINQTTRELSELLEQHVCDAYGQVLCNEPGRIWFQESDMMEIIEHHLPKNSINMNDDTSTFVKNKVMETVESILETKASYNRIKEFKCPDFLAELHKPLGCRVRQWIYKHLGIMAATLGLLVGLTKFILSIRHKSKLTTRAEQLYEQICEILQENAMRTRSGDNEGEPWVVASWLRDQLLLPRERKHTTLWKKVEELILEDSRIDQYPKLIKGESKVVLEWQVDGLLAEMLKKKFAMKAKAISNLGISSYASDGKKPQIAES</sequence>
<accession>A0AAQ3Q4X5</accession>
<dbReference type="Proteomes" id="UP001327560">
    <property type="component" value="Chromosome 2"/>
</dbReference>
<dbReference type="InterPro" id="IPR018996">
    <property type="entry name" value="Man1/Src1-like_C"/>
</dbReference>
<dbReference type="GO" id="GO:0005783">
    <property type="term" value="C:endoplasmic reticulum"/>
    <property type="evidence" value="ECO:0007669"/>
    <property type="project" value="TreeGrafter"/>
</dbReference>
<dbReference type="Pfam" id="PF09402">
    <property type="entry name" value="MSC"/>
    <property type="match status" value="1"/>
</dbReference>
<feature type="transmembrane region" description="Helical" evidence="7">
    <location>
        <begin position="221"/>
        <end position="244"/>
    </location>
</feature>
<dbReference type="GO" id="GO:0034399">
    <property type="term" value="C:nuclear periphery"/>
    <property type="evidence" value="ECO:0007669"/>
    <property type="project" value="TreeGrafter"/>
</dbReference>
<feature type="transmembrane region" description="Helical" evidence="7">
    <location>
        <begin position="41"/>
        <end position="62"/>
    </location>
</feature>
<reference evidence="9 10" key="1">
    <citation type="submission" date="2023-10" db="EMBL/GenBank/DDBJ databases">
        <title>Chromosome-scale genome assembly provides insights into flower coloration mechanisms of Canna indica.</title>
        <authorList>
            <person name="Li C."/>
        </authorList>
    </citation>
    <scope>NUCLEOTIDE SEQUENCE [LARGE SCALE GENOMIC DNA]</scope>
    <source>
        <tissue evidence="9">Flower</tissue>
    </source>
</reference>
<dbReference type="GO" id="GO:0071763">
    <property type="term" value="P:nuclear membrane organization"/>
    <property type="evidence" value="ECO:0007669"/>
    <property type="project" value="TreeGrafter"/>
</dbReference>
<evidence type="ECO:0000313" key="9">
    <source>
        <dbReference type="EMBL" id="WOK98775.1"/>
    </source>
</evidence>
<dbReference type="Gene3D" id="1.10.10.1180">
    <property type="entry name" value="MAN1, winged-helix domain"/>
    <property type="match status" value="1"/>
</dbReference>
<evidence type="ECO:0000259" key="8">
    <source>
        <dbReference type="Pfam" id="PF09402"/>
    </source>
</evidence>
<evidence type="ECO:0000256" key="6">
    <source>
        <dbReference type="ARBA" id="ARBA00023242"/>
    </source>
</evidence>
<keyword evidence="2" id="KW-0597">Phosphoprotein</keyword>
<dbReference type="AlphaFoldDB" id="A0AAQ3Q4X5"/>
<comment type="subcellular location">
    <subcellularLocation>
        <location evidence="1">Nucleus inner membrane</location>
    </subcellularLocation>
</comment>
<evidence type="ECO:0000256" key="1">
    <source>
        <dbReference type="ARBA" id="ARBA00004540"/>
    </source>
</evidence>
<organism evidence="9 10">
    <name type="scientific">Canna indica</name>
    <name type="common">Indian-shot</name>
    <dbReference type="NCBI Taxonomy" id="4628"/>
    <lineage>
        <taxon>Eukaryota</taxon>
        <taxon>Viridiplantae</taxon>
        <taxon>Streptophyta</taxon>
        <taxon>Embryophyta</taxon>
        <taxon>Tracheophyta</taxon>
        <taxon>Spermatophyta</taxon>
        <taxon>Magnoliopsida</taxon>
        <taxon>Liliopsida</taxon>
        <taxon>Zingiberales</taxon>
        <taxon>Cannaceae</taxon>
        <taxon>Canna</taxon>
    </lineage>
</organism>
<evidence type="ECO:0000256" key="7">
    <source>
        <dbReference type="SAM" id="Phobius"/>
    </source>
</evidence>
<evidence type="ECO:0000256" key="4">
    <source>
        <dbReference type="ARBA" id="ARBA00022989"/>
    </source>
</evidence>
<evidence type="ECO:0000256" key="2">
    <source>
        <dbReference type="ARBA" id="ARBA00022553"/>
    </source>
</evidence>